<dbReference type="GO" id="GO:0005737">
    <property type="term" value="C:cytoplasm"/>
    <property type="evidence" value="ECO:0007669"/>
    <property type="project" value="TreeGrafter"/>
</dbReference>
<dbReference type="PANTHER" id="PTHR13847:SF289">
    <property type="entry name" value="GLYCINE OXIDASE"/>
    <property type="match status" value="1"/>
</dbReference>
<organism evidence="3 4">
    <name type="scientific">Bordetella bronchialis</name>
    <dbReference type="NCBI Taxonomy" id="463025"/>
    <lineage>
        <taxon>Bacteria</taxon>
        <taxon>Pseudomonadati</taxon>
        <taxon>Pseudomonadota</taxon>
        <taxon>Betaproteobacteria</taxon>
        <taxon>Burkholderiales</taxon>
        <taxon>Alcaligenaceae</taxon>
        <taxon>Bordetella</taxon>
    </lineage>
</organism>
<reference evidence="3 4" key="1">
    <citation type="submission" date="2016-06" db="EMBL/GenBank/DDBJ databases">
        <title>Complete genome sequences of Bordetella bronchialis and Bordetella flabilis.</title>
        <authorList>
            <person name="LiPuma J.J."/>
            <person name="Spilker T."/>
        </authorList>
    </citation>
    <scope>NUCLEOTIDE SEQUENCE [LARGE SCALE GENOMIC DNA]</scope>
    <source>
        <strain evidence="3 4">AU17976</strain>
    </source>
</reference>
<evidence type="ECO:0000313" key="3">
    <source>
        <dbReference type="EMBL" id="ANN71084.1"/>
    </source>
</evidence>
<evidence type="ECO:0000256" key="1">
    <source>
        <dbReference type="ARBA" id="ARBA00023002"/>
    </source>
</evidence>
<gene>
    <name evidence="3" type="ORF">BAU08_06805</name>
</gene>
<dbReference type="STRING" id="463025.BAU08_06805"/>
<dbReference type="SUPFAM" id="SSF51905">
    <property type="entry name" value="FAD/NAD(P)-binding domain"/>
    <property type="match status" value="1"/>
</dbReference>
<dbReference type="InterPro" id="IPR036188">
    <property type="entry name" value="FAD/NAD-bd_sf"/>
</dbReference>
<proteinExistence type="predicted"/>
<dbReference type="Gene3D" id="3.30.9.10">
    <property type="entry name" value="D-Amino Acid Oxidase, subunit A, domain 2"/>
    <property type="match status" value="1"/>
</dbReference>
<evidence type="ECO:0000313" key="4">
    <source>
        <dbReference type="Proteomes" id="UP000092213"/>
    </source>
</evidence>
<dbReference type="AlphaFoldDB" id="A0A193FVM3"/>
<dbReference type="PANTHER" id="PTHR13847">
    <property type="entry name" value="SARCOSINE DEHYDROGENASE-RELATED"/>
    <property type="match status" value="1"/>
</dbReference>
<protein>
    <submittedName>
        <fullName evidence="3">Amino acid dehydrogenase</fullName>
    </submittedName>
</protein>
<dbReference type="Gene3D" id="3.50.50.60">
    <property type="entry name" value="FAD/NAD(P)-binding domain"/>
    <property type="match status" value="2"/>
</dbReference>
<name>A0A193FVM3_9BORD</name>
<sequence length="419" mass="45400">MTELVVVGAGVIGLACARRAQQLGWRVTLLDRDFEGDRASHGNAGGIAVSESTPIAVSGFSLKALRWLMDPLGPLAIRPRHAPRLLPWLRVFNQVGRPEHFRRISRALAALNERALADLSPVLDDLGMAGQLHRRGALTVYETDAAYAADAGEWAWKRELGVRWRPVARDELRALEPALAPVFRHAVMLEDWAHVDDPLNIVRALRERIRQDGGRLVTADVATLALDDALRPAAVDRDGRRHAGDRLLVAAGAWSGALARSAGDRVLLESERGYNTTLPGATGMLDREVIFAERKFVATPLAVGLRIGGAAEFAGLDAPPNYRRSDALLALARRYLPGMDERNARRWMGNRPATPDSLPVIGPSPATDRLLYAFGHGHLGLTQAATTGAIVGSLLAGSEPGLDLRPYSISRFNKANPLC</sequence>
<dbReference type="SUPFAM" id="SSF54373">
    <property type="entry name" value="FAD-linked reductases, C-terminal domain"/>
    <property type="match status" value="1"/>
</dbReference>
<keyword evidence="1" id="KW-0560">Oxidoreductase</keyword>
<dbReference type="InterPro" id="IPR006076">
    <property type="entry name" value="FAD-dep_OxRdtase"/>
</dbReference>
<dbReference type="Proteomes" id="UP000092213">
    <property type="component" value="Chromosome"/>
</dbReference>
<evidence type="ECO:0000259" key="2">
    <source>
        <dbReference type="Pfam" id="PF01266"/>
    </source>
</evidence>
<dbReference type="GO" id="GO:0016491">
    <property type="term" value="F:oxidoreductase activity"/>
    <property type="evidence" value="ECO:0007669"/>
    <property type="project" value="UniProtKB-KW"/>
</dbReference>
<dbReference type="EMBL" id="CP016171">
    <property type="protein sequence ID" value="ANN71084.1"/>
    <property type="molecule type" value="Genomic_DNA"/>
</dbReference>
<accession>A0A193FVM3</accession>
<dbReference type="RefSeq" id="WP_066668686.1">
    <property type="nucleotide sequence ID" value="NZ_CP016171.1"/>
</dbReference>
<feature type="domain" description="FAD dependent oxidoreductase" evidence="2">
    <location>
        <begin position="4"/>
        <end position="392"/>
    </location>
</feature>
<dbReference type="Pfam" id="PF01266">
    <property type="entry name" value="DAO"/>
    <property type="match status" value="1"/>
</dbReference>